<feature type="compositionally biased region" description="Low complexity" evidence="4">
    <location>
        <begin position="8"/>
        <end position="23"/>
    </location>
</feature>
<name>A0A8H7AJB9_9EURO</name>
<dbReference type="GO" id="GO:0005634">
    <property type="term" value="C:nucleus"/>
    <property type="evidence" value="ECO:0007669"/>
    <property type="project" value="UniProtKB-SubCell"/>
</dbReference>
<dbReference type="InterPro" id="IPR000953">
    <property type="entry name" value="Chromo/chromo_shadow_dom"/>
</dbReference>
<evidence type="ECO:0000313" key="6">
    <source>
        <dbReference type="EMBL" id="KAF7508086.1"/>
    </source>
</evidence>
<feature type="region of interest" description="Disordered" evidence="4">
    <location>
        <begin position="180"/>
        <end position="215"/>
    </location>
</feature>
<dbReference type="InterPro" id="IPR023780">
    <property type="entry name" value="Chromo_domain"/>
</dbReference>
<keyword evidence="7" id="KW-1185">Reference proteome</keyword>
<dbReference type="EMBL" id="JAACFV010000059">
    <property type="protein sequence ID" value="KAF7508086.1"/>
    <property type="molecule type" value="Genomic_DNA"/>
</dbReference>
<organism evidence="6 7">
    <name type="scientific">Endocarpon pusillum</name>
    <dbReference type="NCBI Taxonomy" id="364733"/>
    <lineage>
        <taxon>Eukaryota</taxon>
        <taxon>Fungi</taxon>
        <taxon>Dikarya</taxon>
        <taxon>Ascomycota</taxon>
        <taxon>Pezizomycotina</taxon>
        <taxon>Eurotiomycetes</taxon>
        <taxon>Chaetothyriomycetidae</taxon>
        <taxon>Verrucariales</taxon>
        <taxon>Verrucariaceae</taxon>
        <taxon>Endocarpon</taxon>
    </lineage>
</organism>
<feature type="region of interest" description="Disordered" evidence="4">
    <location>
        <begin position="530"/>
        <end position="585"/>
    </location>
</feature>
<feature type="compositionally biased region" description="Polar residues" evidence="4">
    <location>
        <begin position="571"/>
        <end position="580"/>
    </location>
</feature>
<feature type="region of interest" description="Disordered" evidence="4">
    <location>
        <begin position="1"/>
        <end position="30"/>
    </location>
</feature>
<evidence type="ECO:0000256" key="4">
    <source>
        <dbReference type="SAM" id="MobiDB-lite"/>
    </source>
</evidence>
<proteinExistence type="predicted"/>
<feature type="compositionally biased region" description="Polar residues" evidence="4">
    <location>
        <begin position="316"/>
        <end position="326"/>
    </location>
</feature>
<dbReference type="Pfam" id="PF00385">
    <property type="entry name" value="Chromo"/>
    <property type="match status" value="1"/>
</dbReference>
<dbReference type="SUPFAM" id="SSF54160">
    <property type="entry name" value="Chromo domain-like"/>
    <property type="match status" value="1"/>
</dbReference>
<keyword evidence="3" id="KW-0539">Nucleus</keyword>
<dbReference type="InterPro" id="IPR016197">
    <property type="entry name" value="Chromo-like_dom_sf"/>
</dbReference>
<comment type="subcellular location">
    <subcellularLocation>
        <location evidence="1">Nucleus</location>
    </subcellularLocation>
</comment>
<dbReference type="PANTHER" id="PTHR22812">
    <property type="entry name" value="CHROMOBOX PROTEIN"/>
    <property type="match status" value="1"/>
</dbReference>
<sequence>MAHEQSLSAEESISDDAISIDSSGSEEEDEYVVEEILAERVAEDSSPRYLVKWEGYGEERCTWEPADSFLDSETLQDWSKKRDAGAELSDDLVDNIIIKINTYLDAKAFRKAQRQNERRRLAARPASVPAAASHKKQGTENQGPLALRPGTRSLGSAKRRRLLVTNQDLIPLKAKGDRADRSVQATTTQPPVFHGFSIGSAKRGGYSARRTGNQRASNTTNFRNLRHMNNARKLARRERSPDVTKIKLRSLAEWAESVPEDTNVQLPPAPASSIYHNESISHPSINSGHSTIRTLSDSHAAMRPTSDLPPIRKPTHASNTATSLELTSRKDLRAHNRIDPFEGQERKLRTLANGRFFYFPGEILLAIQFGNAHIGDVRVSGLPPWAFAPIVKLKQGNKLTLEIGSNDVVTLAQWAQLCTGRSNQFQRTGVVIPFQDTADQVTKMEDYLHQHTLAALWYHPTEDITLVFYSPRSEGWMFLERMGGLPFDDKIRVLTRNRMPPTKMLPVARNTAEGSPASAAVGALQRPLQATPLANPTPNDVADDVPTTAHSSDPGLGSENKLPNPERRSHLNAQPSLKGTHTNEDATDCSVLLPLGEGNAREPEPPTSEAYPGTFRLPLQPGQTIGEAFQNAFRFSYKHLTAVPPSKHIDRNPAKARFFLVYPSAAQVELDGLQKFLRSYTFHTNICTSMDERGWDAFRNIFSGDHDIGVILFHDDCTHYHALPRLASLLRSASLNVFRISLARPLRCCDDMSHIERLFPSGMAILLTESALVSDGPAVLKWYRHKKRGSTWKLVLPPNIKNRLRRKALQVDVEGREKFLEMLQLVTALAPGFSALRHHAKSDGGSSSGAESLDSLSDSSEGPRPLLSPSCIPPYDRPPTPAGTWSDETWKNHVLIEYFAGWAVAHATSHRKFVAISTISDKTYSKWGHIEVLTPEKFMHREGIKQEQQASKLQP</sequence>
<comment type="caution">
    <text evidence="6">The sequence shown here is derived from an EMBL/GenBank/DDBJ whole genome shotgun (WGS) entry which is preliminary data.</text>
</comment>
<feature type="region of interest" description="Disordered" evidence="4">
    <location>
        <begin position="840"/>
        <end position="884"/>
    </location>
</feature>
<dbReference type="InterPro" id="IPR051219">
    <property type="entry name" value="Heterochromatin_chromo-domain"/>
</dbReference>
<feature type="region of interest" description="Disordered" evidence="4">
    <location>
        <begin position="115"/>
        <end position="152"/>
    </location>
</feature>
<evidence type="ECO:0000259" key="5">
    <source>
        <dbReference type="PROSITE" id="PS50013"/>
    </source>
</evidence>
<accession>A0A8H7AJB9</accession>
<dbReference type="AlphaFoldDB" id="A0A8H7AJB9"/>
<evidence type="ECO:0000256" key="2">
    <source>
        <dbReference type="ARBA" id="ARBA00011353"/>
    </source>
</evidence>
<evidence type="ECO:0000256" key="1">
    <source>
        <dbReference type="ARBA" id="ARBA00004123"/>
    </source>
</evidence>
<dbReference type="CDD" id="cd18966">
    <property type="entry name" value="chromodomain"/>
    <property type="match status" value="1"/>
</dbReference>
<dbReference type="GO" id="GO:0006338">
    <property type="term" value="P:chromatin remodeling"/>
    <property type="evidence" value="ECO:0007669"/>
    <property type="project" value="UniProtKB-ARBA"/>
</dbReference>
<feature type="compositionally biased region" description="Pro residues" evidence="4">
    <location>
        <begin position="871"/>
        <end position="881"/>
    </location>
</feature>
<dbReference type="PROSITE" id="PS50013">
    <property type="entry name" value="CHROMO_2"/>
    <property type="match status" value="1"/>
</dbReference>
<protein>
    <recommendedName>
        <fullName evidence="5">Chromo domain-containing protein</fullName>
    </recommendedName>
</protein>
<dbReference type="OrthoDB" id="1918685at2759"/>
<reference evidence="6" key="1">
    <citation type="submission" date="2020-02" db="EMBL/GenBank/DDBJ databases">
        <authorList>
            <person name="Palmer J.M."/>
        </authorList>
    </citation>
    <scope>NUCLEOTIDE SEQUENCE</scope>
    <source>
        <strain evidence="6">EPUS1.4</strain>
        <tissue evidence="6">Thallus</tissue>
    </source>
</reference>
<feature type="compositionally biased region" description="Low complexity" evidence="4">
    <location>
        <begin position="123"/>
        <end position="132"/>
    </location>
</feature>
<feature type="region of interest" description="Disordered" evidence="4">
    <location>
        <begin position="301"/>
        <end position="329"/>
    </location>
</feature>
<evidence type="ECO:0000256" key="3">
    <source>
        <dbReference type="ARBA" id="ARBA00023242"/>
    </source>
</evidence>
<dbReference type="Gene3D" id="2.40.50.40">
    <property type="match status" value="1"/>
</dbReference>
<feature type="compositionally biased region" description="Low complexity" evidence="4">
    <location>
        <begin position="843"/>
        <end position="862"/>
    </location>
</feature>
<evidence type="ECO:0000313" key="7">
    <source>
        <dbReference type="Proteomes" id="UP000606974"/>
    </source>
</evidence>
<comment type="subunit">
    <text evidence="2">Component of the NuA4 histone acetyltransferase complex.</text>
</comment>
<gene>
    <name evidence="6" type="ORF">GJ744_009668</name>
</gene>
<feature type="domain" description="Chromo" evidence="5">
    <location>
        <begin position="31"/>
        <end position="90"/>
    </location>
</feature>
<dbReference type="Proteomes" id="UP000606974">
    <property type="component" value="Unassembled WGS sequence"/>
</dbReference>
<dbReference type="SMART" id="SM00298">
    <property type="entry name" value="CHROMO"/>
    <property type="match status" value="1"/>
</dbReference>